<protein>
    <submittedName>
        <fullName evidence="1">Uncharacterized protein</fullName>
    </submittedName>
</protein>
<evidence type="ECO:0000313" key="2">
    <source>
        <dbReference type="Proteomes" id="UP000324800"/>
    </source>
</evidence>
<dbReference type="Proteomes" id="UP000324800">
    <property type="component" value="Unassembled WGS sequence"/>
</dbReference>
<comment type="caution">
    <text evidence="1">The sequence shown here is derived from an EMBL/GenBank/DDBJ whole genome shotgun (WGS) entry which is preliminary data.</text>
</comment>
<feature type="non-terminal residue" evidence="1">
    <location>
        <position position="52"/>
    </location>
</feature>
<dbReference type="EMBL" id="SNRW01050653">
    <property type="protein sequence ID" value="KAA6308795.1"/>
    <property type="molecule type" value="Genomic_DNA"/>
</dbReference>
<gene>
    <name evidence="1" type="ORF">EZS28_056624</name>
</gene>
<name>A0A5J4PH32_9EUKA</name>
<dbReference type="AlphaFoldDB" id="A0A5J4PH32"/>
<evidence type="ECO:0000313" key="1">
    <source>
        <dbReference type="EMBL" id="KAA6308795.1"/>
    </source>
</evidence>
<sequence length="52" mass="5734">MKSLDSNPPAKVKNHSISSESIIPSIQGLIVYAEMGNNGEMKYQPKDAEEKK</sequence>
<reference evidence="1 2" key="1">
    <citation type="submission" date="2019-03" db="EMBL/GenBank/DDBJ databases">
        <title>Single cell metagenomics reveals metabolic interactions within the superorganism composed of flagellate Streblomastix strix and complex community of Bacteroidetes bacteria on its surface.</title>
        <authorList>
            <person name="Treitli S.C."/>
            <person name="Kolisko M."/>
            <person name="Husnik F."/>
            <person name="Keeling P."/>
            <person name="Hampl V."/>
        </authorList>
    </citation>
    <scope>NUCLEOTIDE SEQUENCE [LARGE SCALE GENOMIC DNA]</scope>
    <source>
        <strain evidence="1">ST1C</strain>
    </source>
</reference>
<accession>A0A5J4PH32</accession>
<organism evidence="1 2">
    <name type="scientific">Streblomastix strix</name>
    <dbReference type="NCBI Taxonomy" id="222440"/>
    <lineage>
        <taxon>Eukaryota</taxon>
        <taxon>Metamonada</taxon>
        <taxon>Preaxostyla</taxon>
        <taxon>Oxymonadida</taxon>
        <taxon>Streblomastigidae</taxon>
        <taxon>Streblomastix</taxon>
    </lineage>
</organism>
<proteinExistence type="predicted"/>